<reference evidence="5 6" key="1">
    <citation type="submission" date="2022-05" db="EMBL/GenBank/DDBJ databases">
        <title>A multi-omics perspective on studying reproductive biology in Daphnia sinensis.</title>
        <authorList>
            <person name="Jia J."/>
        </authorList>
    </citation>
    <scope>NUCLEOTIDE SEQUENCE [LARGE SCALE GENOMIC DNA]</scope>
    <source>
        <strain evidence="5 6">WSL</strain>
    </source>
</reference>
<evidence type="ECO:0000313" key="5">
    <source>
        <dbReference type="EMBL" id="KAI9564331.1"/>
    </source>
</evidence>
<protein>
    <submittedName>
        <fullName evidence="5">Golgin subfamily A member</fullName>
    </submittedName>
</protein>
<evidence type="ECO:0000256" key="3">
    <source>
        <dbReference type="SAM" id="MobiDB-lite"/>
    </source>
</evidence>
<evidence type="ECO:0000313" key="6">
    <source>
        <dbReference type="Proteomes" id="UP000820818"/>
    </source>
</evidence>
<sequence>MDASKAEKLAAAKKKLKQFQQKGGSKGAPNCGQLNLHQQGEVNQSSSVGTNISHNEPEEPKANLEIQQEEKHSYDNTREIELQQVIETLSKEKNDILLSYMKAKDLVEQLQLKLNQERLLLKEEKEKSTQALETISTQSLHEEELKNTVSILIEEKNELVVANTQNEEKMKKLEELKIGHEKELETTKISLSLLQSSAAEETAKLQSNISTLTKDLEKVSQELNLKDQLYNEVNEELKELQMRQNNLAVELNRRENIINELNLQIELLNVNMQQLKNAGPPTVDQSLEKMQKENDKLQEEIVDLREQLKTQSIEKDVLAQQYQQYILRLNGQIRTISSQAESLAIEKRNVEAVLESKKDELAELEATIATLKMEQQTVPVSCTSNELAVPSETHPSQQSTSQLDEEIAMLKTQIAELNLNNEELAKLALEKESRIQELEIRIDRMQSELNVATTNQDHGEREKLLQVMQSDKSTASRAIAQNRQLKLQLEELEKAFIQLSNDKLVLTEESQTMARQNKEMSEKLLILEPEVVQLRQQVDDLAGQRNATIYWRQELEEAHERIQALSHQNAELKKRVIWNLNQTPVRGSRKQRRNNEEINEDRSDSHSSSENEGDSDWIPAEKHQKLLFHFGQLEQRLERSIATVSTLTEEKQKLEHLVLQLQSETETIGEYVSLYQVQRGLLSRRAEQLAAERQKLKERILKLTILLPCLAPQLKKSPEWLQLQPEPETVADSEDGLSVIIREETEALSNVDHSLEHTVSQIIDVLLEITNCTLPPSETLPQPDLYQLEDRIRKPNENFHPCWPMYSGRIINI</sequence>
<evidence type="ECO:0000256" key="1">
    <source>
        <dbReference type="ARBA" id="ARBA00023054"/>
    </source>
</evidence>
<feature type="coiled-coil region" evidence="2">
    <location>
        <begin position="100"/>
        <end position="127"/>
    </location>
</feature>
<dbReference type="AlphaFoldDB" id="A0AAD5PY46"/>
<dbReference type="InterPro" id="IPR043976">
    <property type="entry name" value="GOLGA_cons_dom"/>
</dbReference>
<dbReference type="PANTHER" id="PTHR10881:SF46">
    <property type="entry name" value="GOLGIN SUBFAMILY A MEMBER 2"/>
    <property type="match status" value="1"/>
</dbReference>
<feature type="coiled-coil region" evidence="2">
    <location>
        <begin position="400"/>
        <end position="509"/>
    </location>
</feature>
<feature type="coiled-coil region" evidence="2">
    <location>
        <begin position="637"/>
        <end position="706"/>
    </location>
</feature>
<dbReference type="EMBL" id="WJBH02000001">
    <property type="protein sequence ID" value="KAI9564331.1"/>
    <property type="molecule type" value="Genomic_DNA"/>
</dbReference>
<feature type="compositionally biased region" description="Polar residues" evidence="3">
    <location>
        <begin position="32"/>
        <end position="54"/>
    </location>
</feature>
<feature type="region of interest" description="Disordered" evidence="3">
    <location>
        <begin position="586"/>
        <end position="616"/>
    </location>
</feature>
<proteinExistence type="predicted"/>
<dbReference type="GO" id="GO:0005801">
    <property type="term" value="C:cis-Golgi network"/>
    <property type="evidence" value="ECO:0007669"/>
    <property type="project" value="TreeGrafter"/>
</dbReference>
<dbReference type="PANTHER" id="PTHR10881">
    <property type="entry name" value="GOLGIN SUBFAMILY A MEMBER-RELATED"/>
    <property type="match status" value="1"/>
</dbReference>
<keyword evidence="1 2" id="KW-0175">Coiled coil</keyword>
<organism evidence="5 6">
    <name type="scientific">Daphnia sinensis</name>
    <dbReference type="NCBI Taxonomy" id="1820382"/>
    <lineage>
        <taxon>Eukaryota</taxon>
        <taxon>Metazoa</taxon>
        <taxon>Ecdysozoa</taxon>
        <taxon>Arthropoda</taxon>
        <taxon>Crustacea</taxon>
        <taxon>Branchiopoda</taxon>
        <taxon>Diplostraca</taxon>
        <taxon>Cladocera</taxon>
        <taxon>Anomopoda</taxon>
        <taxon>Daphniidae</taxon>
        <taxon>Daphnia</taxon>
        <taxon>Daphnia similis group</taxon>
    </lineage>
</organism>
<keyword evidence="6" id="KW-1185">Reference proteome</keyword>
<dbReference type="GO" id="GO:0000137">
    <property type="term" value="C:Golgi cis cisterna"/>
    <property type="evidence" value="ECO:0007669"/>
    <property type="project" value="TreeGrafter"/>
</dbReference>
<dbReference type="GO" id="GO:0007030">
    <property type="term" value="P:Golgi organization"/>
    <property type="evidence" value="ECO:0007669"/>
    <property type="project" value="TreeGrafter"/>
</dbReference>
<dbReference type="Proteomes" id="UP000820818">
    <property type="component" value="Linkage Group LG1"/>
</dbReference>
<dbReference type="GO" id="GO:0032580">
    <property type="term" value="C:Golgi cisterna membrane"/>
    <property type="evidence" value="ECO:0007669"/>
    <property type="project" value="TreeGrafter"/>
</dbReference>
<gene>
    <name evidence="5" type="ORF">GHT06_008069</name>
</gene>
<dbReference type="Pfam" id="PF15070">
    <property type="entry name" value="GOLGA2L5"/>
    <property type="match status" value="2"/>
</dbReference>
<name>A0AAD5PY46_9CRUS</name>
<evidence type="ECO:0000256" key="2">
    <source>
        <dbReference type="SAM" id="Coils"/>
    </source>
</evidence>
<dbReference type="InterPro" id="IPR024858">
    <property type="entry name" value="GOLGA"/>
</dbReference>
<feature type="compositionally biased region" description="Basic and acidic residues" evidence="3">
    <location>
        <begin position="593"/>
        <end position="609"/>
    </location>
</feature>
<accession>A0AAD5PY46</accession>
<feature type="coiled-coil region" evidence="2">
    <location>
        <begin position="156"/>
        <end position="374"/>
    </location>
</feature>
<feature type="domain" description="Golgin subfamily A conserved" evidence="4">
    <location>
        <begin position="350"/>
        <end position="539"/>
    </location>
</feature>
<comment type="caution">
    <text evidence="5">The sequence shown here is derived from an EMBL/GenBank/DDBJ whole genome shotgun (WGS) entry which is preliminary data.</text>
</comment>
<feature type="region of interest" description="Disordered" evidence="3">
    <location>
        <begin position="14"/>
        <end position="63"/>
    </location>
</feature>
<evidence type="ECO:0000259" key="4">
    <source>
        <dbReference type="Pfam" id="PF15070"/>
    </source>
</evidence>
<feature type="domain" description="Golgin subfamily A conserved" evidence="4">
    <location>
        <begin position="598"/>
        <end position="687"/>
    </location>
</feature>